<dbReference type="EMBL" id="NAJL01000002">
    <property type="protein sequence ID" value="TKA33807.1"/>
    <property type="molecule type" value="Genomic_DNA"/>
</dbReference>
<comment type="subcellular location">
    <subcellularLocation>
        <location evidence="1">Mitochondrion outer membrane</location>
        <topology evidence="1">Single-pass membrane protein</topology>
    </subcellularLocation>
</comment>
<name>A0A4U0UEU6_9PEZI</name>
<comment type="similarity">
    <text evidence="2 14">Belongs to the Tom20 family.</text>
</comment>
<evidence type="ECO:0000256" key="12">
    <source>
        <dbReference type="ARBA" id="ARBA00073975"/>
    </source>
</evidence>
<dbReference type="GO" id="GO:0006886">
    <property type="term" value="P:intracellular protein transport"/>
    <property type="evidence" value="ECO:0007669"/>
    <property type="project" value="InterPro"/>
</dbReference>
<evidence type="ECO:0000256" key="6">
    <source>
        <dbReference type="ARBA" id="ARBA00022927"/>
    </source>
</evidence>
<feature type="transmembrane region" description="Helical" evidence="16">
    <location>
        <begin position="12"/>
        <end position="36"/>
    </location>
</feature>
<evidence type="ECO:0000256" key="13">
    <source>
        <dbReference type="ARBA" id="ARBA00080405"/>
    </source>
</evidence>
<organism evidence="17 18">
    <name type="scientific">Salinomyces thailandicus</name>
    <dbReference type="NCBI Taxonomy" id="706561"/>
    <lineage>
        <taxon>Eukaryota</taxon>
        <taxon>Fungi</taxon>
        <taxon>Dikarya</taxon>
        <taxon>Ascomycota</taxon>
        <taxon>Pezizomycotina</taxon>
        <taxon>Dothideomycetes</taxon>
        <taxon>Dothideomycetidae</taxon>
        <taxon>Mycosphaerellales</taxon>
        <taxon>Teratosphaeriaceae</taxon>
        <taxon>Salinomyces</taxon>
    </lineage>
</organism>
<dbReference type="GO" id="GO:0030943">
    <property type="term" value="F:mitochondrion targeting sequence binding"/>
    <property type="evidence" value="ECO:0007669"/>
    <property type="project" value="TreeGrafter"/>
</dbReference>
<comment type="caution">
    <text evidence="17">The sequence shown here is derived from an EMBL/GenBank/DDBJ whole genome shotgun (WGS) entry which is preliminary data.</text>
</comment>
<evidence type="ECO:0000256" key="3">
    <source>
        <dbReference type="ARBA" id="ARBA00022448"/>
    </source>
</evidence>
<dbReference type="GO" id="GO:0030150">
    <property type="term" value="P:protein import into mitochondrial matrix"/>
    <property type="evidence" value="ECO:0007669"/>
    <property type="project" value="TreeGrafter"/>
</dbReference>
<dbReference type="PIRSF" id="PIRSF037707">
    <property type="entry name" value="MAS20_rcpt"/>
    <property type="match status" value="1"/>
</dbReference>
<evidence type="ECO:0000256" key="9">
    <source>
        <dbReference type="ARBA" id="ARBA00023136"/>
    </source>
</evidence>
<feature type="compositionally biased region" description="Basic and acidic residues" evidence="15">
    <location>
        <begin position="69"/>
        <end position="90"/>
    </location>
</feature>
<dbReference type="GO" id="GO:0016031">
    <property type="term" value="P:tRNA import into mitochondrion"/>
    <property type="evidence" value="ECO:0007669"/>
    <property type="project" value="TreeGrafter"/>
</dbReference>
<proteinExistence type="inferred from homology"/>
<dbReference type="Proteomes" id="UP000308549">
    <property type="component" value="Unassembled WGS sequence"/>
</dbReference>
<sequence>MAATQPSQQLSFSTIAIASVSVIASAGLAYAVYFDYRRRNDVDFRKQLKKQHKKVSKIEEIEAKSAERGQKEKIRRAVDEANEEGFPKDPEETEGYFMQEVARGEGMCTDGSDPVDAALCFYKALKVYPQPRELISIYDKTVPKPILDILAEMIAVDPSISVSGAGSGASSDAGHATVE</sequence>
<dbReference type="Gene3D" id="1.20.960.10">
    <property type="entry name" value="Mitochondrial outer membrane translocase complex, subunit Tom20 domain"/>
    <property type="match status" value="1"/>
</dbReference>
<gene>
    <name evidence="17" type="ORF">B0A50_00644</name>
</gene>
<dbReference type="GO" id="GO:0008320">
    <property type="term" value="F:protein transmembrane transporter activity"/>
    <property type="evidence" value="ECO:0007669"/>
    <property type="project" value="TreeGrafter"/>
</dbReference>
<evidence type="ECO:0000256" key="2">
    <source>
        <dbReference type="ARBA" id="ARBA00005792"/>
    </source>
</evidence>
<evidence type="ECO:0000256" key="8">
    <source>
        <dbReference type="ARBA" id="ARBA00023128"/>
    </source>
</evidence>
<accession>A0A4U0UEU6</accession>
<dbReference type="PANTHER" id="PTHR12430">
    <property type="entry name" value="MITOCHONDRIAL IMPORT RECEPTOR SUBUNIT TOM20"/>
    <property type="match status" value="1"/>
</dbReference>
<evidence type="ECO:0000256" key="16">
    <source>
        <dbReference type="SAM" id="Phobius"/>
    </source>
</evidence>
<keyword evidence="18" id="KW-1185">Reference proteome</keyword>
<dbReference type="PANTHER" id="PTHR12430:SF0">
    <property type="entry name" value="TRANSLOCASE OF OUTER MITOCHONDRIAL MEMBRANE 20"/>
    <property type="match status" value="1"/>
</dbReference>
<dbReference type="AlphaFoldDB" id="A0A4U0UEU6"/>
<evidence type="ECO:0000256" key="14">
    <source>
        <dbReference type="PIRNR" id="PIRNR037707"/>
    </source>
</evidence>
<dbReference type="PRINTS" id="PR00351">
    <property type="entry name" value="OM20RECEPTOR"/>
</dbReference>
<dbReference type="FunFam" id="1.20.960.10:FF:000002">
    <property type="entry name" value="Mitochondrial import receptor subunit TOM20"/>
    <property type="match status" value="1"/>
</dbReference>
<evidence type="ECO:0000256" key="11">
    <source>
        <dbReference type="ARBA" id="ARBA00068548"/>
    </source>
</evidence>
<feature type="region of interest" description="Disordered" evidence="15">
    <location>
        <begin position="69"/>
        <end position="93"/>
    </location>
</feature>
<protein>
    <recommendedName>
        <fullName evidence="11">Mitochondrial import receptor subunit TOM20</fullName>
    </recommendedName>
    <alternativeName>
        <fullName evidence="10">Mitochondrial 20 kDa outer membrane protein</fullName>
    </alternativeName>
    <alternativeName>
        <fullName evidence="12">Mitochondrial import receptor subunit tom20</fullName>
    </alternativeName>
    <alternativeName>
        <fullName evidence="13">Translocase of outer membrane 20 kDa subunit</fullName>
    </alternativeName>
</protein>
<dbReference type="InterPro" id="IPR023392">
    <property type="entry name" value="Tom20_dom_sf"/>
</dbReference>
<evidence type="ECO:0000256" key="4">
    <source>
        <dbReference type="ARBA" id="ARBA00022692"/>
    </source>
</evidence>
<evidence type="ECO:0000256" key="7">
    <source>
        <dbReference type="ARBA" id="ARBA00022989"/>
    </source>
</evidence>
<dbReference type="NCBIfam" id="TIGR00985">
    <property type="entry name" value="3a0801s04tom"/>
    <property type="match status" value="1"/>
</dbReference>
<evidence type="ECO:0000256" key="15">
    <source>
        <dbReference type="SAM" id="MobiDB-lite"/>
    </source>
</evidence>
<dbReference type="OrthoDB" id="2154253at2759"/>
<keyword evidence="3" id="KW-0813">Transport</keyword>
<dbReference type="InterPro" id="IPR002056">
    <property type="entry name" value="MAS20"/>
</dbReference>
<evidence type="ECO:0000313" key="18">
    <source>
        <dbReference type="Proteomes" id="UP000308549"/>
    </source>
</evidence>
<dbReference type="Pfam" id="PF02064">
    <property type="entry name" value="MAS20"/>
    <property type="match status" value="1"/>
</dbReference>
<keyword evidence="4 16" id="KW-0812">Transmembrane</keyword>
<keyword evidence="5 14" id="KW-1000">Mitochondrion outer membrane</keyword>
<dbReference type="SUPFAM" id="SSF47157">
    <property type="entry name" value="Mitochondrial import receptor subunit Tom20"/>
    <property type="match status" value="1"/>
</dbReference>
<evidence type="ECO:0000256" key="5">
    <source>
        <dbReference type="ARBA" id="ARBA00022787"/>
    </source>
</evidence>
<dbReference type="GO" id="GO:0006605">
    <property type="term" value="P:protein targeting"/>
    <property type="evidence" value="ECO:0007669"/>
    <property type="project" value="InterPro"/>
</dbReference>
<keyword evidence="6" id="KW-0653">Protein transport</keyword>
<evidence type="ECO:0000256" key="1">
    <source>
        <dbReference type="ARBA" id="ARBA00004572"/>
    </source>
</evidence>
<keyword evidence="7 16" id="KW-1133">Transmembrane helix</keyword>
<keyword evidence="8 14" id="KW-0496">Mitochondrion</keyword>
<reference evidence="17 18" key="1">
    <citation type="submission" date="2017-03" db="EMBL/GenBank/DDBJ databases">
        <title>Genomes of endolithic fungi from Antarctica.</title>
        <authorList>
            <person name="Coleine C."/>
            <person name="Masonjones S."/>
            <person name="Stajich J.E."/>
        </authorList>
    </citation>
    <scope>NUCLEOTIDE SEQUENCE [LARGE SCALE GENOMIC DNA]</scope>
    <source>
        <strain evidence="17 18">CCFEE 6315</strain>
    </source>
</reference>
<dbReference type="GO" id="GO:0005742">
    <property type="term" value="C:mitochondrial outer membrane translocase complex"/>
    <property type="evidence" value="ECO:0007669"/>
    <property type="project" value="UniProtKB-UniRule"/>
</dbReference>
<evidence type="ECO:0000313" key="17">
    <source>
        <dbReference type="EMBL" id="TKA33807.1"/>
    </source>
</evidence>
<evidence type="ECO:0000256" key="10">
    <source>
        <dbReference type="ARBA" id="ARBA00042705"/>
    </source>
</evidence>
<keyword evidence="9 14" id="KW-0472">Membrane</keyword>